<feature type="domain" description="HTH cro/C1-type" evidence="1">
    <location>
        <begin position="15"/>
        <end position="69"/>
    </location>
</feature>
<dbReference type="CDD" id="cd00093">
    <property type="entry name" value="HTH_XRE"/>
    <property type="match status" value="1"/>
</dbReference>
<dbReference type="Gene3D" id="1.10.260.40">
    <property type="entry name" value="lambda repressor-like DNA-binding domains"/>
    <property type="match status" value="1"/>
</dbReference>
<dbReference type="Pfam" id="PF01381">
    <property type="entry name" value="HTH_3"/>
    <property type="match status" value="1"/>
</dbReference>
<organism evidence="2 3">
    <name type="scientific">Duganella callida</name>
    <dbReference type="NCBI Taxonomy" id="2561932"/>
    <lineage>
        <taxon>Bacteria</taxon>
        <taxon>Pseudomonadati</taxon>
        <taxon>Pseudomonadota</taxon>
        <taxon>Betaproteobacteria</taxon>
        <taxon>Burkholderiales</taxon>
        <taxon>Oxalobacteraceae</taxon>
        <taxon>Telluria group</taxon>
        <taxon>Duganella</taxon>
    </lineage>
</organism>
<keyword evidence="3" id="KW-1185">Reference proteome</keyword>
<reference evidence="2 3" key="1">
    <citation type="submission" date="2019-03" db="EMBL/GenBank/DDBJ databases">
        <title>Draft Genome Sequence of Duganella callidus sp. nov., a Novel Duganella Species Isolated from Cultivated Soil.</title>
        <authorList>
            <person name="Raths R."/>
            <person name="Peta V."/>
            <person name="Bucking H."/>
        </authorList>
    </citation>
    <scope>NUCLEOTIDE SEQUENCE [LARGE SCALE GENOMIC DNA]</scope>
    <source>
        <strain evidence="2 3">DN04</strain>
    </source>
</reference>
<dbReference type="RefSeq" id="WP_135199758.1">
    <property type="nucleotide sequence ID" value="NZ_SPVG01000014.1"/>
</dbReference>
<protein>
    <submittedName>
        <fullName evidence="2">XRE family transcriptional regulator</fullName>
    </submittedName>
</protein>
<evidence type="ECO:0000259" key="1">
    <source>
        <dbReference type="PROSITE" id="PS50943"/>
    </source>
</evidence>
<comment type="caution">
    <text evidence="2">The sequence shown here is derived from an EMBL/GenBank/DDBJ whole genome shotgun (WGS) entry which is preliminary data.</text>
</comment>
<dbReference type="SMART" id="SM00530">
    <property type="entry name" value="HTH_XRE"/>
    <property type="match status" value="1"/>
</dbReference>
<dbReference type="GO" id="GO:0003677">
    <property type="term" value="F:DNA binding"/>
    <property type="evidence" value="ECO:0007669"/>
    <property type="project" value="InterPro"/>
</dbReference>
<dbReference type="EMBL" id="SPVG01000014">
    <property type="protein sequence ID" value="TFW30930.1"/>
    <property type="molecule type" value="Genomic_DNA"/>
</dbReference>
<dbReference type="AlphaFoldDB" id="A0A4Y9T1Q0"/>
<evidence type="ECO:0000313" key="3">
    <source>
        <dbReference type="Proteomes" id="UP000297729"/>
    </source>
</evidence>
<proteinExistence type="predicted"/>
<dbReference type="Proteomes" id="UP000297729">
    <property type="component" value="Unassembled WGS sequence"/>
</dbReference>
<evidence type="ECO:0000313" key="2">
    <source>
        <dbReference type="EMBL" id="TFW30930.1"/>
    </source>
</evidence>
<name>A0A4Y9T1Q0_9BURK</name>
<gene>
    <name evidence="2" type="ORF">E4L98_01290</name>
</gene>
<dbReference type="InterPro" id="IPR001387">
    <property type="entry name" value="Cro/C1-type_HTH"/>
</dbReference>
<accession>A0A4Y9T1Q0</accession>
<dbReference type="OrthoDB" id="8817527at2"/>
<dbReference type="PROSITE" id="PS50943">
    <property type="entry name" value="HTH_CROC1"/>
    <property type="match status" value="1"/>
</dbReference>
<dbReference type="SUPFAM" id="SSF47413">
    <property type="entry name" value="lambda repressor-like DNA-binding domains"/>
    <property type="match status" value="1"/>
</dbReference>
<dbReference type="InterPro" id="IPR010982">
    <property type="entry name" value="Lambda_DNA-bd_dom_sf"/>
</dbReference>
<sequence>MKQILSLSKQLGLLLQSARKATGLSQTQLAQRLGISQSRMSAMELDPGSINVEQLLALLAALDYELIVQPKNGDAEMRGSATPEW</sequence>